<dbReference type="STRING" id="1122244.GCA_000426885_00001"/>
<keyword evidence="3 8" id="KW-0489">Methyltransferase</keyword>
<evidence type="ECO:0000256" key="6">
    <source>
        <dbReference type="ARBA" id="ARBA00047942"/>
    </source>
</evidence>
<comment type="similarity">
    <text evidence="1">Belongs to the N(4)/N(6)-methyltransferase family.</text>
</comment>
<keyword evidence="4" id="KW-0808">Transferase</keyword>
<dbReference type="InterPro" id="IPR029063">
    <property type="entry name" value="SAM-dependent_MTases_sf"/>
</dbReference>
<evidence type="ECO:0000256" key="5">
    <source>
        <dbReference type="ARBA" id="ARBA00022691"/>
    </source>
</evidence>
<dbReference type="GO" id="GO:0009007">
    <property type="term" value="F:site-specific DNA-methyltransferase (adenine-specific) activity"/>
    <property type="evidence" value="ECO:0007669"/>
    <property type="project" value="UniProtKB-EC"/>
</dbReference>
<reference evidence="8 9" key="1">
    <citation type="submission" date="2018-06" db="EMBL/GenBank/DDBJ databases">
        <authorList>
            <consortium name="Pathogen Informatics"/>
            <person name="Doyle S."/>
        </authorList>
    </citation>
    <scope>NUCLEOTIDE SEQUENCE [LARGE SCALE GENOMIC DNA]</scope>
    <source>
        <strain evidence="8 9">NCTC12877</strain>
    </source>
</reference>
<dbReference type="GO" id="GO:0032259">
    <property type="term" value="P:methylation"/>
    <property type="evidence" value="ECO:0007669"/>
    <property type="project" value="UniProtKB-KW"/>
</dbReference>
<evidence type="ECO:0000256" key="3">
    <source>
        <dbReference type="ARBA" id="ARBA00022603"/>
    </source>
</evidence>
<evidence type="ECO:0000256" key="4">
    <source>
        <dbReference type="ARBA" id="ARBA00022679"/>
    </source>
</evidence>
<keyword evidence="9" id="KW-1185">Reference proteome</keyword>
<comment type="catalytic activity">
    <reaction evidence="6">
        <text>a 2'-deoxyadenosine in DNA + S-adenosyl-L-methionine = an N(6)-methyl-2'-deoxyadenosine in DNA + S-adenosyl-L-homocysteine + H(+)</text>
        <dbReference type="Rhea" id="RHEA:15197"/>
        <dbReference type="Rhea" id="RHEA-COMP:12418"/>
        <dbReference type="Rhea" id="RHEA-COMP:12419"/>
        <dbReference type="ChEBI" id="CHEBI:15378"/>
        <dbReference type="ChEBI" id="CHEBI:57856"/>
        <dbReference type="ChEBI" id="CHEBI:59789"/>
        <dbReference type="ChEBI" id="CHEBI:90615"/>
        <dbReference type="ChEBI" id="CHEBI:90616"/>
        <dbReference type="EC" id="2.1.1.72"/>
    </reaction>
</comment>
<keyword evidence="5" id="KW-0949">S-adenosyl-L-methionine</keyword>
<feature type="region of interest" description="Disordered" evidence="7">
    <location>
        <begin position="1"/>
        <end position="20"/>
    </location>
</feature>
<evidence type="ECO:0000313" key="9">
    <source>
        <dbReference type="Proteomes" id="UP000254065"/>
    </source>
</evidence>
<dbReference type="Proteomes" id="UP000254065">
    <property type="component" value="Unassembled WGS sequence"/>
</dbReference>
<evidence type="ECO:0000256" key="1">
    <source>
        <dbReference type="ARBA" id="ARBA00006594"/>
    </source>
</evidence>
<accession>A0A378R1E5</accession>
<dbReference type="EMBL" id="UGQB01000004">
    <property type="protein sequence ID" value="STZ08609.1"/>
    <property type="molecule type" value="Genomic_DNA"/>
</dbReference>
<dbReference type="OrthoDB" id="5671374at2"/>
<dbReference type="GO" id="GO:0009307">
    <property type="term" value="P:DNA restriction-modification system"/>
    <property type="evidence" value="ECO:0007669"/>
    <property type="project" value="InterPro"/>
</dbReference>
<organism evidence="8 9">
    <name type="scientific">Moraxella caprae</name>
    <dbReference type="NCBI Taxonomy" id="90240"/>
    <lineage>
        <taxon>Bacteria</taxon>
        <taxon>Pseudomonadati</taxon>
        <taxon>Pseudomonadota</taxon>
        <taxon>Gammaproteobacteria</taxon>
        <taxon>Moraxellales</taxon>
        <taxon>Moraxellaceae</taxon>
        <taxon>Moraxella</taxon>
    </lineage>
</organism>
<dbReference type="InterPro" id="IPR012327">
    <property type="entry name" value="MeTrfase_D12"/>
</dbReference>
<sequence>MEKLVAKSNQHNKPHSTAPLPFIGQKRQIIQVFRNTLDRIVPDDGQGWTIIDVFGGSGLLAHNAKYLKPKARVIYNDFDNFSQRLYHLCDTNRLRQQLYAILEPLPRAKRIDEPTKQKLLEIIQNFDGFVDCHSVSTWLLFSGNQISHIDELPKHEFYNTIRRSDYPTADGYLDGLEIVSESFEILMPKFYHQDKTLFILDPPYLRTKQEAYGLGEYFGMIQFLKLMKWVRPPYLFFSSTKSEFLSYLDYVKEYEPVMWERLGGFEKLSFTSYVNKSSTYEDNMIFKI</sequence>
<protein>
    <recommendedName>
        <fullName evidence="2">site-specific DNA-methyltransferase (adenine-specific)</fullName>
        <ecNumber evidence="2">2.1.1.72</ecNumber>
    </recommendedName>
</protein>
<gene>
    <name evidence="8" type="ORF">NCTC12877_01613</name>
</gene>
<evidence type="ECO:0000256" key="7">
    <source>
        <dbReference type="SAM" id="MobiDB-lite"/>
    </source>
</evidence>
<dbReference type="SUPFAM" id="SSF53335">
    <property type="entry name" value="S-adenosyl-L-methionine-dependent methyltransferases"/>
    <property type="match status" value="1"/>
</dbReference>
<dbReference type="REBASE" id="405059">
    <property type="entry name" value="M.Mca12877ORF1613P"/>
</dbReference>
<name>A0A378R1E5_9GAMM</name>
<dbReference type="PRINTS" id="PR00505">
    <property type="entry name" value="D12N6MTFRASE"/>
</dbReference>
<dbReference type="Pfam" id="PF02086">
    <property type="entry name" value="MethyltransfD12"/>
    <property type="match status" value="1"/>
</dbReference>
<evidence type="ECO:0000256" key="2">
    <source>
        <dbReference type="ARBA" id="ARBA00011900"/>
    </source>
</evidence>
<proteinExistence type="inferred from homology"/>
<dbReference type="Gene3D" id="1.10.1020.10">
    <property type="entry name" value="Adenine-specific Methyltransferase, Domain 2"/>
    <property type="match status" value="1"/>
</dbReference>
<evidence type="ECO:0000313" key="8">
    <source>
        <dbReference type="EMBL" id="STZ08609.1"/>
    </source>
</evidence>
<dbReference type="AlphaFoldDB" id="A0A378R1E5"/>
<dbReference type="Gene3D" id="3.40.50.150">
    <property type="entry name" value="Vaccinia Virus protein VP39"/>
    <property type="match status" value="1"/>
</dbReference>
<dbReference type="EC" id="2.1.1.72" evidence="2"/>
<dbReference type="InterPro" id="IPR023095">
    <property type="entry name" value="Ade_MeTrfase_dom_2"/>
</dbReference>